<dbReference type="InterPro" id="IPR009377">
    <property type="entry name" value="EutA"/>
</dbReference>
<dbReference type="EMBL" id="FNDZ01000002">
    <property type="protein sequence ID" value="SDI41972.1"/>
    <property type="molecule type" value="Genomic_DNA"/>
</dbReference>
<dbReference type="AlphaFoldDB" id="A0A1G8KEZ6"/>
<proteinExistence type="predicted"/>
<evidence type="ECO:0000313" key="1">
    <source>
        <dbReference type="EMBL" id="SDI41972.1"/>
    </source>
</evidence>
<dbReference type="InterPro" id="IPR043129">
    <property type="entry name" value="ATPase_NBD"/>
</dbReference>
<dbReference type="SUPFAM" id="SSF53067">
    <property type="entry name" value="Actin-like ATPase domain"/>
    <property type="match status" value="1"/>
</dbReference>
<dbReference type="Pfam" id="PF06277">
    <property type="entry name" value="EutA"/>
    <property type="match status" value="1"/>
</dbReference>
<dbReference type="InterPro" id="IPR050696">
    <property type="entry name" value="FtsA/MreB"/>
</dbReference>
<dbReference type="PANTHER" id="PTHR32432:SF13">
    <property type="entry name" value="ETHANOLAMINE AMMONIA-LYASE REACTIVASE EUTA"/>
    <property type="match status" value="1"/>
</dbReference>
<sequence length="476" mass="52791">MRESLVSVGIDVGTSTTQIIFSKIQVENMASGARVPEFKIVDKEVIYRGDIYFTPLLSRTQIDEKKLQAIIAKEYEKSGIHPENVDSGAVIITGETARKENAEKIMKSLVHFAGEFVVATAGPDLEGILAGKGCGAAQVSDKEGKYVVNLDIGGGTTNIAVFKDGEPLDTACLDIGGRLIYFDDAGRVDYVSESIQKLAKEREIPLYEGMVLDEKVIRDVVEAMAEVLFESITLKKSRNLDLTMSRKGKLLRKETPIELVSFSGGVSDYIYFHEEEKEVYRYGDIGILLGRAIRKRFEKGHLELMVPKETIMATVVGAGTQTMELSGSTITFTGNLFPIKNLPIVALTREEEASENLPEILKEKLSWYTLEDGKDLIALFLHGKRNMPYKEVETLARIITKALEDHYRDEEPFIVLVEEDLGKVLGQSMLLQMKTKRDIISMDGIKVSSGDYIDIGKPIGNGSVLSVIIKTIVFNY</sequence>
<dbReference type="NCBIfam" id="NF007992">
    <property type="entry name" value="PRK10719.1-3"/>
    <property type="match status" value="1"/>
</dbReference>
<dbReference type="RefSeq" id="WP_031577842.1">
    <property type="nucleotide sequence ID" value="NZ_FNDZ01000002.1"/>
</dbReference>
<dbReference type="PIRSF" id="PIRSF012293">
    <property type="entry name" value="EutA"/>
    <property type="match status" value="1"/>
</dbReference>
<accession>A0A1G8KEZ6</accession>
<dbReference type="PANTHER" id="PTHR32432">
    <property type="entry name" value="CELL DIVISION PROTEIN FTSA-RELATED"/>
    <property type="match status" value="1"/>
</dbReference>
<reference evidence="1 2" key="1">
    <citation type="submission" date="2016-10" db="EMBL/GenBank/DDBJ databases">
        <authorList>
            <person name="de Groot N.N."/>
        </authorList>
    </citation>
    <scope>NUCLEOTIDE SEQUENCE [LARGE SCALE GENOMIC DNA]</scope>
    <source>
        <strain evidence="1 2">CGMCC 1.5058</strain>
    </source>
</reference>
<dbReference type="Gene3D" id="3.30.420.40">
    <property type="match status" value="1"/>
</dbReference>
<protein>
    <submittedName>
        <fullName evidence="1">Ethanolamine utilization protein EutA</fullName>
    </submittedName>
</protein>
<dbReference type="Proteomes" id="UP000183255">
    <property type="component" value="Unassembled WGS sequence"/>
</dbReference>
<gene>
    <name evidence="1" type="ORF">SAMN05421804_102297</name>
</gene>
<organism evidence="1 2">
    <name type="scientific">Proteiniclasticum ruminis</name>
    <dbReference type="NCBI Taxonomy" id="398199"/>
    <lineage>
        <taxon>Bacteria</taxon>
        <taxon>Bacillati</taxon>
        <taxon>Bacillota</taxon>
        <taxon>Clostridia</taxon>
        <taxon>Eubacteriales</taxon>
        <taxon>Clostridiaceae</taxon>
        <taxon>Proteiniclasticum</taxon>
    </lineage>
</organism>
<name>A0A1G8KEZ6_9CLOT</name>
<evidence type="ECO:0000313" key="2">
    <source>
        <dbReference type="Proteomes" id="UP000183255"/>
    </source>
</evidence>